<dbReference type="OrthoDB" id="9805337at2"/>
<name>A0A1N7ITE4_9PROT</name>
<evidence type="ECO:0000256" key="1">
    <source>
        <dbReference type="ARBA" id="ARBA00009410"/>
    </source>
</evidence>
<dbReference type="NCBIfam" id="NF001933">
    <property type="entry name" value="PRK00711.1"/>
    <property type="match status" value="1"/>
</dbReference>
<keyword evidence="2" id="KW-0560">Oxidoreductase</keyword>
<evidence type="ECO:0000256" key="2">
    <source>
        <dbReference type="ARBA" id="ARBA00023002"/>
    </source>
</evidence>
<dbReference type="InterPro" id="IPR006076">
    <property type="entry name" value="FAD-dep_OxRdtase"/>
</dbReference>
<evidence type="ECO:0000313" key="5">
    <source>
        <dbReference type="Proteomes" id="UP000185678"/>
    </source>
</evidence>
<dbReference type="RefSeq" id="WP_076398668.1">
    <property type="nucleotide sequence ID" value="NZ_FTOA01000001.1"/>
</dbReference>
<dbReference type="Gene3D" id="3.50.50.60">
    <property type="entry name" value="FAD/NAD(P)-binding domain"/>
    <property type="match status" value="2"/>
</dbReference>
<dbReference type="GO" id="GO:0005886">
    <property type="term" value="C:plasma membrane"/>
    <property type="evidence" value="ECO:0007669"/>
    <property type="project" value="TreeGrafter"/>
</dbReference>
<dbReference type="AlphaFoldDB" id="A0A1N7ITE4"/>
<dbReference type="Gene3D" id="3.30.9.10">
    <property type="entry name" value="D-Amino Acid Oxidase, subunit A, domain 2"/>
    <property type="match status" value="1"/>
</dbReference>
<dbReference type="Pfam" id="PF01266">
    <property type="entry name" value="DAO"/>
    <property type="match status" value="1"/>
</dbReference>
<dbReference type="Proteomes" id="UP000185678">
    <property type="component" value="Unassembled WGS sequence"/>
</dbReference>
<dbReference type="EMBL" id="FTOA01000001">
    <property type="protein sequence ID" value="SIS40344.1"/>
    <property type="molecule type" value="Genomic_DNA"/>
</dbReference>
<sequence length="426" mass="46132">MDIVVLGAGVTGATSAWFLARDGHRVTVIDRQPAAGMETSFANGGQISVSHATPWATPQTPLKALKWLGRDDAPLIFRWFRRDPALWAWGLRFLANCTPSACAHNTRHTVALAMHSRTVLQGLRQELGLSYDALTRGILHIFRDPREYEAQCRSAEIMGRSGLPQDILTPAAVVALEPALASAAPQLVGGLYSADDESGDAHRFTQAIARQAAAIGVDFQYGTSVQCLETSKSGIAGVVCEQLDPTGQPVSRRFQADAYVLCMGSFSPKIVRSLGFSLPIYPAKGYSMTLPLADNEPNAPTISITDDEHKMVYSRLGNRLRGAGTAELAGWDQQLRQKRAEQIRSNAEALFPKAGDYRQATLWCGLRPKTPDSLPYLCQSPVANLYLNTGHGTLGWTMAAGSAQILADLVAGRPTAIDTTGYRLRR</sequence>
<organism evidence="4 5">
    <name type="scientific">Insolitispirillum peregrinum</name>
    <dbReference type="NCBI Taxonomy" id="80876"/>
    <lineage>
        <taxon>Bacteria</taxon>
        <taxon>Pseudomonadati</taxon>
        <taxon>Pseudomonadota</taxon>
        <taxon>Alphaproteobacteria</taxon>
        <taxon>Rhodospirillales</taxon>
        <taxon>Novispirillaceae</taxon>
        <taxon>Insolitispirillum</taxon>
    </lineage>
</organism>
<dbReference type="PANTHER" id="PTHR13847:SF280">
    <property type="entry name" value="D-AMINO ACID DEHYDROGENASE"/>
    <property type="match status" value="1"/>
</dbReference>
<comment type="similarity">
    <text evidence="1">Belongs to the DadA oxidoreductase family.</text>
</comment>
<dbReference type="InterPro" id="IPR036188">
    <property type="entry name" value="FAD/NAD-bd_sf"/>
</dbReference>
<dbReference type="GO" id="GO:0005737">
    <property type="term" value="C:cytoplasm"/>
    <property type="evidence" value="ECO:0007669"/>
    <property type="project" value="TreeGrafter"/>
</dbReference>
<dbReference type="PANTHER" id="PTHR13847">
    <property type="entry name" value="SARCOSINE DEHYDROGENASE-RELATED"/>
    <property type="match status" value="1"/>
</dbReference>
<gene>
    <name evidence="4" type="ORF">SAMN05421779_101593</name>
</gene>
<evidence type="ECO:0000313" key="4">
    <source>
        <dbReference type="EMBL" id="SIS40344.1"/>
    </source>
</evidence>
<proteinExistence type="inferred from homology"/>
<accession>A0A1N7ITE4</accession>
<dbReference type="STRING" id="80876.SAMN05421779_101593"/>
<evidence type="ECO:0000259" key="3">
    <source>
        <dbReference type="Pfam" id="PF01266"/>
    </source>
</evidence>
<dbReference type="GO" id="GO:0008718">
    <property type="term" value="F:D-amino-acid dehydrogenase activity"/>
    <property type="evidence" value="ECO:0007669"/>
    <property type="project" value="TreeGrafter"/>
</dbReference>
<keyword evidence="5" id="KW-1185">Reference proteome</keyword>
<dbReference type="SUPFAM" id="SSF54373">
    <property type="entry name" value="FAD-linked reductases, C-terminal domain"/>
    <property type="match status" value="1"/>
</dbReference>
<reference evidence="4 5" key="1">
    <citation type="submission" date="2017-01" db="EMBL/GenBank/DDBJ databases">
        <authorList>
            <person name="Mah S.A."/>
            <person name="Swanson W.J."/>
            <person name="Moy G.W."/>
            <person name="Vacquier V.D."/>
        </authorList>
    </citation>
    <scope>NUCLEOTIDE SEQUENCE [LARGE SCALE GENOMIC DNA]</scope>
    <source>
        <strain evidence="4 5">DSM 11589</strain>
    </source>
</reference>
<dbReference type="GO" id="GO:0055130">
    <property type="term" value="P:D-alanine catabolic process"/>
    <property type="evidence" value="ECO:0007669"/>
    <property type="project" value="TreeGrafter"/>
</dbReference>
<protein>
    <submittedName>
        <fullName evidence="4">D-amino-acid dehydrogenase</fullName>
    </submittedName>
</protein>
<dbReference type="SUPFAM" id="SSF51905">
    <property type="entry name" value="FAD/NAD(P)-binding domain"/>
    <property type="match status" value="1"/>
</dbReference>
<feature type="domain" description="FAD dependent oxidoreductase" evidence="3">
    <location>
        <begin position="2"/>
        <end position="409"/>
    </location>
</feature>